<dbReference type="Pfam" id="PF04082">
    <property type="entry name" value="Fungal_trans"/>
    <property type="match status" value="1"/>
</dbReference>
<sequence>MSAVKTESQHRISPNGSIYPIFGLRTMELNSLPLSEPTRSHEENDSGDEAPSAKRQRVSQACGPCRERKTRCDGRQPICVACEERGVAATCNFNYVRRRRTRDVPQSSPSVTIPSSAIRPQQQTAQHSFQSDPTVRRDAAQALSDLGSIQRPAINQQDRKPSDPPSLALTPQSGKRPAESLLPPLFNREWHGGRADGLATIAARHDEDLYGPSSTVAFLRTVMPSQNGTSTPVGRESLDDRRSADFRSRNSAPVPERLPPQTGGGMAVLPMRRQADNFVTCFWEFVHPLFPVLHRPTFQRKYEQLWTDNGPEAHSEETSEAEEAAFNSTLNLVFAVGCKFSSLLDPGQKSSVSDNFYQRSRQAYPFDILDSTSISLVQMLLLMAVYLQSTEYASRCWNSAGLAIRMAQSLGLHVDQIGRKGNTQLEVQMRRRIWHTCIHLDRLLSMTFGRPSIIGHSTNVPIPSMVDDEYLSDRIEATQPKEALSRLGLFTSSCGLFEILDEILDLFYRDGGGNSATQAAELVAPVLNFNRRLDKFAQTIPEYLRVQGRESPPSTEDHIQLQQQVLFCRYLYVRLLSLRPLLLMASKREARPPMHNVLGDEVIRACCNSCVSTACRLIDSVYANLGTLYRSSGWHSVYFTFSSAIVLLAYTKIDAYRPEPNVSDLPTAWNRCLAILNFHEDQIPSARNAIQILNTMKAQVLDVQARSRAVSQAPISANSPYPSVRAALPVDANGIVNGGGLQATDVFGGMNLEDAGFFGNENISEAWYGQQMANLDWLEVGAPFGVGQAQYV</sequence>
<dbReference type="EMBL" id="LAFY01000444">
    <property type="protein sequence ID" value="KJX97933.1"/>
    <property type="molecule type" value="Genomic_DNA"/>
</dbReference>
<keyword evidence="5" id="KW-0539">Nucleus</keyword>
<dbReference type="OrthoDB" id="424974at2759"/>
<evidence type="ECO:0000313" key="9">
    <source>
        <dbReference type="Proteomes" id="UP000033647"/>
    </source>
</evidence>
<feature type="region of interest" description="Disordered" evidence="6">
    <location>
        <begin position="34"/>
        <end position="70"/>
    </location>
</feature>
<proteinExistence type="predicted"/>
<reference evidence="8 9" key="1">
    <citation type="submission" date="2015-03" db="EMBL/GenBank/DDBJ databases">
        <title>RNA-seq based gene annotation and comparative genomics of four Zymoseptoria species reveal species-specific pathogenicity related genes and transposable element activity.</title>
        <authorList>
            <person name="Grandaubert J."/>
            <person name="Bhattacharyya A."/>
            <person name="Stukenbrock E.H."/>
        </authorList>
    </citation>
    <scope>NUCLEOTIDE SEQUENCE [LARGE SCALE GENOMIC DNA]</scope>
    <source>
        <strain evidence="8 9">Zb18110</strain>
    </source>
</reference>
<dbReference type="Proteomes" id="UP000033647">
    <property type="component" value="Unassembled WGS sequence"/>
</dbReference>
<dbReference type="GO" id="GO:0005634">
    <property type="term" value="C:nucleus"/>
    <property type="evidence" value="ECO:0007669"/>
    <property type="project" value="TreeGrafter"/>
</dbReference>
<feature type="compositionally biased region" description="Polar residues" evidence="6">
    <location>
        <begin position="104"/>
        <end position="133"/>
    </location>
</feature>
<dbReference type="SMART" id="SM00066">
    <property type="entry name" value="GAL4"/>
    <property type="match status" value="1"/>
</dbReference>
<evidence type="ECO:0000256" key="1">
    <source>
        <dbReference type="ARBA" id="ARBA00022723"/>
    </source>
</evidence>
<evidence type="ECO:0000256" key="2">
    <source>
        <dbReference type="ARBA" id="ARBA00023015"/>
    </source>
</evidence>
<dbReference type="SUPFAM" id="SSF57701">
    <property type="entry name" value="Zn2/Cys6 DNA-binding domain"/>
    <property type="match status" value="1"/>
</dbReference>
<feature type="region of interest" description="Disordered" evidence="6">
    <location>
        <begin position="149"/>
        <end position="180"/>
    </location>
</feature>
<dbReference type="GO" id="GO:0000435">
    <property type="term" value="P:positive regulation of transcription from RNA polymerase II promoter by galactose"/>
    <property type="evidence" value="ECO:0007669"/>
    <property type="project" value="TreeGrafter"/>
</dbReference>
<dbReference type="SMART" id="SM00906">
    <property type="entry name" value="Fungal_trans"/>
    <property type="match status" value="1"/>
</dbReference>
<keyword evidence="4" id="KW-0804">Transcription</keyword>
<evidence type="ECO:0000256" key="5">
    <source>
        <dbReference type="ARBA" id="ARBA00023242"/>
    </source>
</evidence>
<evidence type="ECO:0000256" key="3">
    <source>
        <dbReference type="ARBA" id="ARBA00023125"/>
    </source>
</evidence>
<feature type="region of interest" description="Disordered" evidence="6">
    <location>
        <begin position="222"/>
        <end position="263"/>
    </location>
</feature>
<evidence type="ECO:0000256" key="4">
    <source>
        <dbReference type="ARBA" id="ARBA00023163"/>
    </source>
</evidence>
<dbReference type="PROSITE" id="PS00463">
    <property type="entry name" value="ZN2_CY6_FUNGAL_1"/>
    <property type="match status" value="1"/>
</dbReference>
<feature type="compositionally biased region" description="Basic and acidic residues" evidence="6">
    <location>
        <begin position="236"/>
        <end position="248"/>
    </location>
</feature>
<dbReference type="InterPro" id="IPR001138">
    <property type="entry name" value="Zn2Cys6_DnaBD"/>
</dbReference>
<dbReference type="GO" id="GO:0000981">
    <property type="term" value="F:DNA-binding transcription factor activity, RNA polymerase II-specific"/>
    <property type="evidence" value="ECO:0007669"/>
    <property type="project" value="InterPro"/>
</dbReference>
<accession>A0A0F4GL31</accession>
<evidence type="ECO:0000259" key="7">
    <source>
        <dbReference type="PROSITE" id="PS50048"/>
    </source>
</evidence>
<feature type="domain" description="Zn(2)-C6 fungal-type" evidence="7">
    <location>
        <begin position="61"/>
        <end position="93"/>
    </location>
</feature>
<dbReference type="GO" id="GO:0000978">
    <property type="term" value="F:RNA polymerase II cis-regulatory region sequence-specific DNA binding"/>
    <property type="evidence" value="ECO:0007669"/>
    <property type="project" value="TreeGrafter"/>
</dbReference>
<dbReference type="PROSITE" id="PS50048">
    <property type="entry name" value="ZN2_CY6_FUNGAL_2"/>
    <property type="match status" value="1"/>
</dbReference>
<evidence type="ECO:0000256" key="6">
    <source>
        <dbReference type="SAM" id="MobiDB-lite"/>
    </source>
</evidence>
<dbReference type="InterPro" id="IPR036864">
    <property type="entry name" value="Zn2-C6_fun-type_DNA-bd_sf"/>
</dbReference>
<keyword evidence="2" id="KW-0805">Transcription regulation</keyword>
<feature type="compositionally biased region" description="Polar residues" evidence="6">
    <location>
        <begin position="223"/>
        <end position="232"/>
    </location>
</feature>
<feature type="region of interest" description="Disordered" evidence="6">
    <location>
        <begin position="101"/>
        <end position="137"/>
    </location>
</feature>
<evidence type="ECO:0000313" key="8">
    <source>
        <dbReference type="EMBL" id="KJX97933.1"/>
    </source>
</evidence>
<dbReference type="STRING" id="1047168.A0A0F4GL31"/>
<comment type="caution">
    <text evidence="8">The sequence shown here is derived from an EMBL/GenBank/DDBJ whole genome shotgun (WGS) entry which is preliminary data.</text>
</comment>
<organism evidence="8 9">
    <name type="scientific">Zymoseptoria brevis</name>
    <dbReference type="NCBI Taxonomy" id="1047168"/>
    <lineage>
        <taxon>Eukaryota</taxon>
        <taxon>Fungi</taxon>
        <taxon>Dikarya</taxon>
        <taxon>Ascomycota</taxon>
        <taxon>Pezizomycotina</taxon>
        <taxon>Dothideomycetes</taxon>
        <taxon>Dothideomycetidae</taxon>
        <taxon>Mycosphaerellales</taxon>
        <taxon>Mycosphaerellaceae</taxon>
        <taxon>Zymoseptoria</taxon>
    </lineage>
</organism>
<dbReference type="InterPro" id="IPR051127">
    <property type="entry name" value="Fungal_SecMet_Regulators"/>
</dbReference>
<dbReference type="GO" id="GO:0006351">
    <property type="term" value="P:DNA-templated transcription"/>
    <property type="evidence" value="ECO:0007669"/>
    <property type="project" value="InterPro"/>
</dbReference>
<keyword evidence="9" id="KW-1185">Reference proteome</keyword>
<keyword evidence="1" id="KW-0479">Metal-binding</keyword>
<keyword evidence="3" id="KW-0238">DNA-binding</keyword>
<name>A0A0F4GL31_9PEZI</name>
<protein>
    <recommendedName>
        <fullName evidence="7">Zn(2)-C6 fungal-type domain-containing protein</fullName>
    </recommendedName>
</protein>
<dbReference type="PANTHER" id="PTHR47424:SF3">
    <property type="entry name" value="REGULATORY PROTEIN GAL4"/>
    <property type="match status" value="1"/>
</dbReference>
<dbReference type="PANTHER" id="PTHR47424">
    <property type="entry name" value="REGULATORY PROTEIN GAL4"/>
    <property type="match status" value="1"/>
</dbReference>
<dbReference type="CDD" id="cd00067">
    <property type="entry name" value="GAL4"/>
    <property type="match status" value="1"/>
</dbReference>
<dbReference type="Pfam" id="PF00172">
    <property type="entry name" value="Zn_clus"/>
    <property type="match status" value="1"/>
</dbReference>
<dbReference type="GO" id="GO:0008270">
    <property type="term" value="F:zinc ion binding"/>
    <property type="evidence" value="ECO:0007669"/>
    <property type="project" value="InterPro"/>
</dbReference>
<dbReference type="CDD" id="cd12148">
    <property type="entry name" value="fungal_TF_MHR"/>
    <property type="match status" value="1"/>
</dbReference>
<dbReference type="InterPro" id="IPR007219">
    <property type="entry name" value="XnlR_reg_dom"/>
</dbReference>
<dbReference type="AlphaFoldDB" id="A0A0F4GL31"/>
<gene>
    <name evidence="8" type="ORF">TI39_contig452g00013</name>
</gene>
<dbReference type="Gene3D" id="4.10.240.10">
    <property type="entry name" value="Zn(2)-C6 fungal-type DNA-binding domain"/>
    <property type="match status" value="1"/>
</dbReference>